<sequence>MCSLNGRLGEEPYECQQIQKAIRWHSESAEDEFGRYAFKKYERERPKILNSVLQAVGNTPLIKLNKLTEEYGIECNIFCKCEFLSPSGSVKDRVALRLVENAESAGRLRAGMTVIVPFSDNAGISVALVSLLLNVP</sequence>
<organism evidence="3 4">
    <name type="scientific">Globodera rostochiensis</name>
    <name type="common">Golden nematode worm</name>
    <name type="synonym">Heterodera rostochiensis</name>
    <dbReference type="NCBI Taxonomy" id="31243"/>
    <lineage>
        <taxon>Eukaryota</taxon>
        <taxon>Metazoa</taxon>
        <taxon>Ecdysozoa</taxon>
        <taxon>Nematoda</taxon>
        <taxon>Chromadorea</taxon>
        <taxon>Rhabditida</taxon>
        <taxon>Tylenchina</taxon>
        <taxon>Tylenchomorpha</taxon>
        <taxon>Tylenchoidea</taxon>
        <taxon>Heteroderidae</taxon>
        <taxon>Heteroderinae</taxon>
        <taxon>Globodera</taxon>
    </lineage>
</organism>
<feature type="domain" description="Tryptophan synthase beta chain-like PALP" evidence="2">
    <location>
        <begin position="53"/>
        <end position="135"/>
    </location>
</feature>
<dbReference type="Pfam" id="PF00291">
    <property type="entry name" value="PALP"/>
    <property type="match status" value="1"/>
</dbReference>
<evidence type="ECO:0000256" key="1">
    <source>
        <dbReference type="ARBA" id="ARBA00001933"/>
    </source>
</evidence>
<dbReference type="PROSITE" id="PS00901">
    <property type="entry name" value="CYS_SYNTHASE"/>
    <property type="match status" value="1"/>
</dbReference>
<dbReference type="PANTHER" id="PTHR10314">
    <property type="entry name" value="CYSTATHIONINE BETA-SYNTHASE"/>
    <property type="match status" value="1"/>
</dbReference>
<keyword evidence="3" id="KW-1185">Reference proteome</keyword>
<evidence type="ECO:0000259" key="2">
    <source>
        <dbReference type="Pfam" id="PF00291"/>
    </source>
</evidence>
<evidence type="ECO:0000313" key="4">
    <source>
        <dbReference type="WBParaSite" id="Gr19_v10_g2764.t1"/>
    </source>
</evidence>
<accession>A0A914HNE8</accession>
<dbReference type="Proteomes" id="UP000887572">
    <property type="component" value="Unplaced"/>
</dbReference>
<reference evidence="4" key="1">
    <citation type="submission" date="2022-11" db="UniProtKB">
        <authorList>
            <consortium name="WormBaseParasite"/>
        </authorList>
    </citation>
    <scope>IDENTIFICATION</scope>
</reference>
<protein>
    <submittedName>
        <fullName evidence="4">Tryptophan synthase beta chain-like PALP domain-containing protein</fullName>
    </submittedName>
</protein>
<name>A0A914HNE8_GLORO</name>
<dbReference type="InterPro" id="IPR036052">
    <property type="entry name" value="TrpB-like_PALP_sf"/>
</dbReference>
<dbReference type="AlphaFoldDB" id="A0A914HNE8"/>
<dbReference type="Gene3D" id="3.40.50.1100">
    <property type="match status" value="1"/>
</dbReference>
<proteinExistence type="predicted"/>
<dbReference type="WBParaSite" id="Gr19_v10_g2764.t1">
    <property type="protein sequence ID" value="Gr19_v10_g2764.t1"/>
    <property type="gene ID" value="Gr19_v10_g2764"/>
</dbReference>
<dbReference type="InterPro" id="IPR001216">
    <property type="entry name" value="P-phosphate_BS"/>
</dbReference>
<dbReference type="InterPro" id="IPR001926">
    <property type="entry name" value="TrpB-like_PALP"/>
</dbReference>
<comment type="cofactor">
    <cofactor evidence="1">
        <name>pyridoxal 5'-phosphate</name>
        <dbReference type="ChEBI" id="CHEBI:597326"/>
    </cofactor>
</comment>
<dbReference type="InterPro" id="IPR050214">
    <property type="entry name" value="Cys_Synth/Cystath_Beta-Synth"/>
</dbReference>
<dbReference type="SUPFAM" id="SSF53686">
    <property type="entry name" value="Tryptophan synthase beta subunit-like PLP-dependent enzymes"/>
    <property type="match status" value="1"/>
</dbReference>
<evidence type="ECO:0000313" key="3">
    <source>
        <dbReference type="Proteomes" id="UP000887572"/>
    </source>
</evidence>
<dbReference type="GO" id="GO:0006535">
    <property type="term" value="P:cysteine biosynthetic process from serine"/>
    <property type="evidence" value="ECO:0007669"/>
    <property type="project" value="InterPro"/>
</dbReference>